<dbReference type="OrthoDB" id="5976910at2759"/>
<dbReference type="InterPro" id="IPR011598">
    <property type="entry name" value="bHLH_dom"/>
</dbReference>
<name>A0A811KBG5_9BILA</name>
<dbReference type="SUPFAM" id="SSF47459">
    <property type="entry name" value="HLH, helix-loop-helix DNA-binding domain"/>
    <property type="match status" value="1"/>
</dbReference>
<dbReference type="PANTHER" id="PTHR23349">
    <property type="entry name" value="BASIC HELIX-LOOP-HELIX TRANSCRIPTION FACTOR, TWIST"/>
    <property type="match status" value="1"/>
</dbReference>
<evidence type="ECO:0000259" key="2">
    <source>
        <dbReference type="PROSITE" id="PS50888"/>
    </source>
</evidence>
<dbReference type="PANTHER" id="PTHR23349:SF108">
    <property type="entry name" value="BHLH DOMAIN-CONTAINING PROTEIN"/>
    <property type="match status" value="1"/>
</dbReference>
<protein>
    <recommendedName>
        <fullName evidence="2">BHLH domain-containing protein</fullName>
    </recommendedName>
</protein>
<dbReference type="AlphaFoldDB" id="A0A811KBG5"/>
<dbReference type="InterPro" id="IPR036638">
    <property type="entry name" value="HLH_DNA-bd_sf"/>
</dbReference>
<comment type="caution">
    <text evidence="3">The sequence shown here is derived from an EMBL/GenBank/DDBJ whole genome shotgun (WGS) entry which is preliminary data.</text>
</comment>
<dbReference type="Gene3D" id="4.10.280.10">
    <property type="entry name" value="Helix-loop-helix DNA-binding domain"/>
    <property type="match status" value="1"/>
</dbReference>
<accession>A0A811KBG5</accession>
<dbReference type="GO" id="GO:0000977">
    <property type="term" value="F:RNA polymerase II transcription regulatory region sequence-specific DNA binding"/>
    <property type="evidence" value="ECO:0007669"/>
    <property type="project" value="TreeGrafter"/>
</dbReference>
<dbReference type="CDD" id="cd19724">
    <property type="entry name" value="bHLH_TS_ASCL3_like"/>
    <property type="match status" value="1"/>
</dbReference>
<dbReference type="Pfam" id="PF00010">
    <property type="entry name" value="HLH"/>
    <property type="match status" value="1"/>
</dbReference>
<reference evidence="3" key="1">
    <citation type="submission" date="2020-09" db="EMBL/GenBank/DDBJ databases">
        <authorList>
            <person name="Kikuchi T."/>
        </authorList>
    </citation>
    <scope>NUCLEOTIDE SEQUENCE</scope>
    <source>
        <strain evidence="3">SH1</strain>
    </source>
</reference>
<dbReference type="InterPro" id="IPR050283">
    <property type="entry name" value="E-box_TF_Regulators"/>
</dbReference>
<dbReference type="GO" id="GO:0000981">
    <property type="term" value="F:DNA-binding transcription factor activity, RNA polymerase II-specific"/>
    <property type="evidence" value="ECO:0007669"/>
    <property type="project" value="TreeGrafter"/>
</dbReference>
<dbReference type="Proteomes" id="UP000614601">
    <property type="component" value="Unassembled WGS sequence"/>
</dbReference>
<feature type="domain" description="BHLH" evidence="2">
    <location>
        <begin position="122"/>
        <end position="174"/>
    </location>
</feature>
<dbReference type="Proteomes" id="UP000783686">
    <property type="component" value="Unassembled WGS sequence"/>
</dbReference>
<dbReference type="PROSITE" id="PS50888">
    <property type="entry name" value="BHLH"/>
    <property type="match status" value="1"/>
</dbReference>
<dbReference type="EMBL" id="CAJFDH010000002">
    <property type="protein sequence ID" value="CAD5212721.1"/>
    <property type="molecule type" value="Genomic_DNA"/>
</dbReference>
<dbReference type="GO" id="GO:0032502">
    <property type="term" value="P:developmental process"/>
    <property type="evidence" value="ECO:0007669"/>
    <property type="project" value="TreeGrafter"/>
</dbReference>
<keyword evidence="4" id="KW-1185">Reference proteome</keyword>
<organism evidence="3 4">
    <name type="scientific">Bursaphelenchus okinawaensis</name>
    <dbReference type="NCBI Taxonomy" id="465554"/>
    <lineage>
        <taxon>Eukaryota</taxon>
        <taxon>Metazoa</taxon>
        <taxon>Ecdysozoa</taxon>
        <taxon>Nematoda</taxon>
        <taxon>Chromadorea</taxon>
        <taxon>Rhabditida</taxon>
        <taxon>Tylenchina</taxon>
        <taxon>Tylenchomorpha</taxon>
        <taxon>Aphelenchoidea</taxon>
        <taxon>Aphelenchoididae</taxon>
        <taxon>Bursaphelenchus</taxon>
    </lineage>
</organism>
<evidence type="ECO:0000256" key="1">
    <source>
        <dbReference type="ARBA" id="ARBA00023125"/>
    </source>
</evidence>
<dbReference type="GO" id="GO:0046983">
    <property type="term" value="F:protein dimerization activity"/>
    <property type="evidence" value="ECO:0007669"/>
    <property type="project" value="InterPro"/>
</dbReference>
<sequence length="202" mass="23127">MMTSIPAYNLNNLNLLPNYTNITGIPTANNLLYPPGVDYSQINEFLTPNMTVLLPQQPVTVTTEPQAQQDQIINVVDSSPKHDEKTNNDSPVPSKKKYISPFSSEAKIPLPSQLDEMWAYGTTVHRRNQRERERVRQVNDGYARLREHLPLTQNEKRISKVDTLRLTIIYIQHLELMIRHVNHELECSCFLNYQPSGGNSSN</sequence>
<evidence type="ECO:0000313" key="3">
    <source>
        <dbReference type="EMBL" id="CAD5212721.1"/>
    </source>
</evidence>
<proteinExistence type="predicted"/>
<keyword evidence="1" id="KW-0238">DNA-binding</keyword>
<gene>
    <name evidence="3" type="ORF">BOKJ2_LOCUS4522</name>
</gene>
<dbReference type="EMBL" id="CAJFCW020000002">
    <property type="protein sequence ID" value="CAG9097385.1"/>
    <property type="molecule type" value="Genomic_DNA"/>
</dbReference>
<evidence type="ECO:0000313" key="4">
    <source>
        <dbReference type="Proteomes" id="UP000614601"/>
    </source>
</evidence>
<dbReference type="SMART" id="SM00353">
    <property type="entry name" value="HLH"/>
    <property type="match status" value="1"/>
</dbReference>